<dbReference type="InterPro" id="IPR039249">
    <property type="entry name" value="GPATCH11"/>
</dbReference>
<evidence type="ECO:0000256" key="1">
    <source>
        <dbReference type="ARBA" id="ARBA00007140"/>
    </source>
</evidence>
<evidence type="ECO:0000313" key="6">
    <source>
        <dbReference type="EMBL" id="KAK2175419.1"/>
    </source>
</evidence>
<feature type="region of interest" description="Disordered" evidence="4">
    <location>
        <begin position="107"/>
        <end position="133"/>
    </location>
</feature>
<reference evidence="6" key="1">
    <citation type="journal article" date="2023" name="Mol. Biol. Evol.">
        <title>Third-Generation Sequencing Reveals the Adaptive Role of the Epigenome in Three Deep-Sea Polychaetes.</title>
        <authorList>
            <person name="Perez M."/>
            <person name="Aroh O."/>
            <person name="Sun Y."/>
            <person name="Lan Y."/>
            <person name="Juniper S.K."/>
            <person name="Young C.R."/>
            <person name="Angers B."/>
            <person name="Qian P.Y."/>
        </authorList>
    </citation>
    <scope>NUCLEOTIDE SEQUENCE</scope>
    <source>
        <strain evidence="6">R07B-5</strain>
    </source>
</reference>
<dbReference type="InterPro" id="IPR025239">
    <property type="entry name" value="DUF4187"/>
</dbReference>
<comment type="caution">
    <text evidence="6">The sequence shown here is derived from an EMBL/GenBank/DDBJ whole genome shotgun (WGS) entry which is preliminary data.</text>
</comment>
<evidence type="ECO:0000256" key="4">
    <source>
        <dbReference type="SAM" id="MobiDB-lite"/>
    </source>
</evidence>
<dbReference type="SMART" id="SM01173">
    <property type="entry name" value="DUF4187"/>
    <property type="match status" value="1"/>
</dbReference>
<dbReference type="PROSITE" id="PS50174">
    <property type="entry name" value="G_PATCH"/>
    <property type="match status" value="1"/>
</dbReference>
<comment type="similarity">
    <text evidence="1">Belongs to the GPATCH11 family.</text>
</comment>
<evidence type="ECO:0000256" key="2">
    <source>
        <dbReference type="ARBA" id="ARBA00021978"/>
    </source>
</evidence>
<dbReference type="Proteomes" id="UP001209878">
    <property type="component" value="Unassembled WGS sequence"/>
</dbReference>
<accession>A0AAD9NQ81</accession>
<gene>
    <name evidence="6" type="ORF">NP493_734g02027</name>
</gene>
<feature type="region of interest" description="Disordered" evidence="4">
    <location>
        <begin position="165"/>
        <end position="205"/>
    </location>
</feature>
<sequence length="234" mass="27328">MSDKVVREMKVAARHKELCKKNRIKPVKVLEKEKREEGLNTTLDAGNKGFAMLQKMGFKPGMSLGKQGTGRLEPVPIQVKTGRGGLGREVFQKRKNEERLVMRAHMAQKRARHEERHRQDFRKRFSEKMGDKQVEQDLLKSQKVCGELDAQKGLTEPVQTFYWPPYLLPQKEKSDKEEEEEEEEEEEDEESEEEVEEPDCPQHTTSEMLEILTQYLRSTYVYCVWCGTSYNGKM</sequence>
<keyword evidence="7" id="KW-1185">Reference proteome</keyword>
<dbReference type="InterPro" id="IPR000467">
    <property type="entry name" value="G_patch_dom"/>
</dbReference>
<dbReference type="AlphaFoldDB" id="A0AAD9NQ81"/>
<dbReference type="GO" id="GO:0003676">
    <property type="term" value="F:nucleic acid binding"/>
    <property type="evidence" value="ECO:0007669"/>
    <property type="project" value="InterPro"/>
</dbReference>
<dbReference type="PANTHER" id="PTHR21032:SF0">
    <property type="entry name" value="G PATCH DOMAIN-CONTAINING PROTEIN 11"/>
    <property type="match status" value="1"/>
</dbReference>
<dbReference type="EMBL" id="JAODUO010000732">
    <property type="protein sequence ID" value="KAK2175419.1"/>
    <property type="molecule type" value="Genomic_DNA"/>
</dbReference>
<evidence type="ECO:0000313" key="7">
    <source>
        <dbReference type="Proteomes" id="UP001209878"/>
    </source>
</evidence>
<feature type="compositionally biased region" description="Basic and acidic residues" evidence="4">
    <location>
        <begin position="112"/>
        <end position="133"/>
    </location>
</feature>
<evidence type="ECO:0000259" key="5">
    <source>
        <dbReference type="PROSITE" id="PS50174"/>
    </source>
</evidence>
<dbReference type="Pfam" id="PF01585">
    <property type="entry name" value="G-patch"/>
    <property type="match status" value="1"/>
</dbReference>
<evidence type="ECO:0000256" key="3">
    <source>
        <dbReference type="ARBA" id="ARBA00030688"/>
    </source>
</evidence>
<dbReference type="Pfam" id="PF13821">
    <property type="entry name" value="DUF4187"/>
    <property type="match status" value="1"/>
</dbReference>
<organism evidence="6 7">
    <name type="scientific">Ridgeia piscesae</name>
    <name type="common">Tubeworm</name>
    <dbReference type="NCBI Taxonomy" id="27915"/>
    <lineage>
        <taxon>Eukaryota</taxon>
        <taxon>Metazoa</taxon>
        <taxon>Spiralia</taxon>
        <taxon>Lophotrochozoa</taxon>
        <taxon>Annelida</taxon>
        <taxon>Polychaeta</taxon>
        <taxon>Sedentaria</taxon>
        <taxon>Canalipalpata</taxon>
        <taxon>Sabellida</taxon>
        <taxon>Siboglinidae</taxon>
        <taxon>Ridgeia</taxon>
    </lineage>
</organism>
<feature type="domain" description="G-patch" evidence="5">
    <location>
        <begin position="45"/>
        <end position="91"/>
    </location>
</feature>
<protein>
    <recommendedName>
        <fullName evidence="2">G patch domain-containing protein 11</fullName>
    </recommendedName>
    <alternativeName>
        <fullName evidence="3">Coiled-coil domain-containing protein 75</fullName>
    </alternativeName>
</protein>
<feature type="compositionally biased region" description="Acidic residues" evidence="4">
    <location>
        <begin position="177"/>
        <end position="199"/>
    </location>
</feature>
<name>A0AAD9NQ81_RIDPI</name>
<dbReference type="PANTHER" id="PTHR21032">
    <property type="entry name" value="G PATCH DOMAIN-CONTAINING PROTEIN 11"/>
    <property type="match status" value="1"/>
</dbReference>
<dbReference type="GO" id="GO:0000776">
    <property type="term" value="C:kinetochore"/>
    <property type="evidence" value="ECO:0007669"/>
    <property type="project" value="TreeGrafter"/>
</dbReference>
<dbReference type="SMART" id="SM00443">
    <property type="entry name" value="G_patch"/>
    <property type="match status" value="1"/>
</dbReference>
<proteinExistence type="inferred from homology"/>